<evidence type="ECO:0000313" key="9">
    <source>
        <dbReference type="EMBL" id="BAL52804.1"/>
    </source>
</evidence>
<feature type="domain" description="Trigger factor ribosome-binding bacterial" evidence="7">
    <location>
        <begin position="1"/>
        <end position="145"/>
    </location>
</feature>
<dbReference type="InterPro" id="IPR027304">
    <property type="entry name" value="Trigger_fact/SurA_dom_sf"/>
</dbReference>
<organism evidence="9">
    <name type="scientific">uncultured prokaryote</name>
    <dbReference type="NCBI Taxonomy" id="198431"/>
    <lineage>
        <taxon>unclassified sequences</taxon>
        <taxon>environmental samples</taxon>
    </lineage>
</organism>
<comment type="catalytic activity">
    <reaction evidence="1">
        <text>[protein]-peptidylproline (omega=180) = [protein]-peptidylproline (omega=0)</text>
        <dbReference type="Rhea" id="RHEA:16237"/>
        <dbReference type="Rhea" id="RHEA-COMP:10747"/>
        <dbReference type="Rhea" id="RHEA-COMP:10748"/>
        <dbReference type="ChEBI" id="CHEBI:83833"/>
        <dbReference type="ChEBI" id="CHEBI:83834"/>
        <dbReference type="EC" id="5.2.1.8"/>
    </reaction>
</comment>
<dbReference type="AlphaFoldDB" id="H5S9G8"/>
<dbReference type="PIRSF" id="PIRSF003095">
    <property type="entry name" value="Trigger_factor"/>
    <property type="match status" value="1"/>
</dbReference>
<dbReference type="GO" id="GO:0043022">
    <property type="term" value="F:ribosome binding"/>
    <property type="evidence" value="ECO:0007669"/>
    <property type="project" value="TreeGrafter"/>
</dbReference>
<dbReference type="Pfam" id="PF05698">
    <property type="entry name" value="Trigger_C"/>
    <property type="match status" value="1"/>
</dbReference>
<proteinExistence type="inferred from homology"/>
<evidence type="ECO:0000256" key="4">
    <source>
        <dbReference type="ARBA" id="ARBA00023110"/>
    </source>
</evidence>
<evidence type="ECO:0000256" key="3">
    <source>
        <dbReference type="ARBA" id="ARBA00013194"/>
    </source>
</evidence>
<dbReference type="InterPro" id="IPR036611">
    <property type="entry name" value="Trigger_fac_ribosome-bd_sf"/>
</dbReference>
<evidence type="ECO:0000256" key="1">
    <source>
        <dbReference type="ARBA" id="ARBA00000971"/>
    </source>
</evidence>
<dbReference type="PANTHER" id="PTHR30560">
    <property type="entry name" value="TRIGGER FACTOR CHAPERONE AND PEPTIDYL-PROLYL CIS/TRANS ISOMERASE"/>
    <property type="match status" value="1"/>
</dbReference>
<dbReference type="Pfam" id="PF05697">
    <property type="entry name" value="Trigger_N"/>
    <property type="match status" value="1"/>
</dbReference>
<dbReference type="HAMAP" id="MF_00303">
    <property type="entry name" value="Trigger_factor_Tig"/>
    <property type="match status" value="1"/>
</dbReference>
<dbReference type="SUPFAM" id="SSF54534">
    <property type="entry name" value="FKBP-like"/>
    <property type="match status" value="1"/>
</dbReference>
<name>H5S9G8_9ZZZZ</name>
<dbReference type="InterPro" id="IPR008881">
    <property type="entry name" value="Trigger_fac_ribosome-bd_bac"/>
</dbReference>
<dbReference type="EMBL" id="AP011640">
    <property type="protein sequence ID" value="BAL52804.1"/>
    <property type="molecule type" value="Genomic_DNA"/>
</dbReference>
<dbReference type="PANTHER" id="PTHR30560:SF3">
    <property type="entry name" value="TRIGGER FACTOR-LIKE PROTEIN TIG, CHLOROPLASTIC"/>
    <property type="match status" value="1"/>
</dbReference>
<dbReference type="Gene3D" id="1.10.3120.10">
    <property type="entry name" value="Trigger factor, C-terminal domain"/>
    <property type="match status" value="1"/>
</dbReference>
<dbReference type="GO" id="GO:0044183">
    <property type="term" value="F:protein folding chaperone"/>
    <property type="evidence" value="ECO:0007669"/>
    <property type="project" value="TreeGrafter"/>
</dbReference>
<dbReference type="InterPro" id="IPR005215">
    <property type="entry name" value="Trig_fac"/>
</dbReference>
<evidence type="ECO:0000256" key="5">
    <source>
        <dbReference type="ARBA" id="ARBA00023186"/>
    </source>
</evidence>
<dbReference type="GO" id="GO:0003755">
    <property type="term" value="F:peptidyl-prolyl cis-trans isomerase activity"/>
    <property type="evidence" value="ECO:0007669"/>
    <property type="project" value="UniProtKB-KW"/>
</dbReference>
<dbReference type="Gene3D" id="3.10.50.40">
    <property type="match status" value="1"/>
</dbReference>
<evidence type="ECO:0000256" key="2">
    <source>
        <dbReference type="ARBA" id="ARBA00005464"/>
    </source>
</evidence>
<dbReference type="InterPro" id="IPR046357">
    <property type="entry name" value="PPIase_dom_sf"/>
</dbReference>
<sequence>MEITVQQLDPVNVQLHIEIEPEVVNRAFERAIRMLGKTVQVPGFRPGQAPIAVLRQHLPEEQVRNAVRDLLIEESLPRALQQHQLEPYTSPRVDIEQLQEGEPFRYKAFVPLPPQVELGDYHDIHIERAPQEATEEEVQQSLESLQEQFMELKRASDRPAQPKDRLVIRIRSLEEENAQPSRYMVILGESFGELDNALAGMREGETKTVTLTFPEDFSDEALAGKMKPIEITLEQIHAPQLPPLDDLLAQRLGMGTYDELREFIRTSILADKEQRETERIESELLNILRQRSTVHLPQVLIQQQAERELIDLAERLQSQGITLPMFMQEANLSQEQLIELLMQRAEVKLQNTFILLEIARREGIEVSPEEVQAMVQRAAQELATTPAERARLLNDPELARRIRNELLLDRTLRKLVQIVQNRAVVSSE</sequence>
<dbReference type="GO" id="GO:0051083">
    <property type="term" value="P:'de novo' cotranslational protein folding"/>
    <property type="evidence" value="ECO:0007669"/>
    <property type="project" value="TreeGrafter"/>
</dbReference>
<dbReference type="Gene3D" id="3.30.70.1050">
    <property type="entry name" value="Trigger factor ribosome-binding domain"/>
    <property type="match status" value="1"/>
</dbReference>
<dbReference type="InterPro" id="IPR008880">
    <property type="entry name" value="Trigger_fac_C"/>
</dbReference>
<reference evidence="9" key="2">
    <citation type="journal article" date="2012" name="PLoS ONE">
        <title>A Deeply Branching Thermophilic Bacterium with an Ancient Acetyl-CoA Pathway Dominates a Subsurface Ecosystem.</title>
        <authorList>
            <person name="Takami H."/>
            <person name="Noguchi H."/>
            <person name="Takaki Y."/>
            <person name="Uchiyama I."/>
            <person name="Toyoda A."/>
            <person name="Nishi S."/>
            <person name="Chee G.-J."/>
            <person name="Arai W."/>
            <person name="Nunoura T."/>
            <person name="Itoh T."/>
            <person name="Hattori M."/>
            <person name="Takai K."/>
        </authorList>
    </citation>
    <scope>NUCLEOTIDE SEQUENCE</scope>
</reference>
<dbReference type="SUPFAM" id="SSF109998">
    <property type="entry name" value="Triger factor/SurA peptide-binding domain-like"/>
    <property type="match status" value="1"/>
</dbReference>
<evidence type="ECO:0000256" key="6">
    <source>
        <dbReference type="ARBA" id="ARBA00023235"/>
    </source>
</evidence>
<dbReference type="EC" id="5.2.1.8" evidence="3"/>
<feature type="domain" description="Trigger factor C-terminal" evidence="8">
    <location>
        <begin position="257"/>
        <end position="416"/>
    </location>
</feature>
<dbReference type="NCBIfam" id="TIGR00115">
    <property type="entry name" value="tig"/>
    <property type="match status" value="1"/>
</dbReference>
<evidence type="ECO:0000259" key="7">
    <source>
        <dbReference type="Pfam" id="PF05697"/>
    </source>
</evidence>
<keyword evidence="5" id="KW-0143">Chaperone</keyword>
<gene>
    <name evidence="9" type="ORF">HGMM_F03C06C09</name>
</gene>
<evidence type="ECO:0000259" key="8">
    <source>
        <dbReference type="Pfam" id="PF05698"/>
    </source>
</evidence>
<accession>H5S9G8</accession>
<protein>
    <recommendedName>
        <fullName evidence="3">peptidylprolyl isomerase</fullName>
        <ecNumber evidence="3">5.2.1.8</ecNumber>
    </recommendedName>
</protein>
<dbReference type="SUPFAM" id="SSF102735">
    <property type="entry name" value="Trigger factor ribosome-binding domain"/>
    <property type="match status" value="1"/>
</dbReference>
<dbReference type="GO" id="GO:0043335">
    <property type="term" value="P:protein unfolding"/>
    <property type="evidence" value="ECO:0007669"/>
    <property type="project" value="TreeGrafter"/>
</dbReference>
<dbReference type="GO" id="GO:0015031">
    <property type="term" value="P:protein transport"/>
    <property type="evidence" value="ECO:0007669"/>
    <property type="project" value="InterPro"/>
</dbReference>
<keyword evidence="4" id="KW-0697">Rotamase</keyword>
<comment type="similarity">
    <text evidence="2">Belongs to the FKBP-type PPIase family. Tig subfamily.</text>
</comment>
<dbReference type="InterPro" id="IPR037041">
    <property type="entry name" value="Trigger_fac_C_sf"/>
</dbReference>
<keyword evidence="6" id="KW-0413">Isomerase</keyword>
<reference evidence="9" key="1">
    <citation type="journal article" date="2005" name="Environ. Microbiol.">
        <title>Genetic and functional properties of uncultivated thermophilic crenarchaeotes from a subsurface gold mine as revealed by analysis of genome fragments.</title>
        <authorList>
            <person name="Nunoura T."/>
            <person name="Hirayama H."/>
            <person name="Takami H."/>
            <person name="Oida H."/>
            <person name="Nishi S."/>
            <person name="Shimamura S."/>
            <person name="Suzuki Y."/>
            <person name="Inagaki F."/>
            <person name="Takai K."/>
            <person name="Nealson K.H."/>
            <person name="Horikoshi K."/>
        </authorList>
    </citation>
    <scope>NUCLEOTIDE SEQUENCE</scope>
</reference>